<sequence>MKNVLNISRSIKKFLIFAAVWSCAVGSACADEHVLNPAQSSYLHSLIKTELRNLDDQNYVNSNWTEAQRVAEFICRPLAQKYVKSLFPKVDKVIMDQGKTNKQRLISSTRLTGNGQYRSGNSWTPFDYECQLSEKTGKALKFNFLSK</sequence>
<feature type="signal peptide" evidence="1">
    <location>
        <begin position="1"/>
        <end position="30"/>
    </location>
</feature>
<gene>
    <name evidence="2" type="ORF">C3430_13835</name>
</gene>
<dbReference type="Proteomes" id="UP000237003">
    <property type="component" value="Unassembled WGS sequence"/>
</dbReference>
<evidence type="ECO:0000256" key="1">
    <source>
        <dbReference type="SAM" id="SignalP"/>
    </source>
</evidence>
<dbReference type="EMBL" id="PQLX01000004">
    <property type="protein sequence ID" value="POU65262.1"/>
    <property type="molecule type" value="Genomic_DNA"/>
</dbReference>
<dbReference type="PROSITE" id="PS51257">
    <property type="entry name" value="PROKAR_LIPOPROTEIN"/>
    <property type="match status" value="1"/>
</dbReference>
<dbReference type="OrthoDB" id="6572071at2"/>
<organism evidence="2 3">
    <name type="scientific">Citrobacter amalonaticus</name>
    <dbReference type="NCBI Taxonomy" id="35703"/>
    <lineage>
        <taxon>Bacteria</taxon>
        <taxon>Pseudomonadati</taxon>
        <taxon>Pseudomonadota</taxon>
        <taxon>Gammaproteobacteria</taxon>
        <taxon>Enterobacterales</taxon>
        <taxon>Enterobacteriaceae</taxon>
        <taxon>Citrobacter</taxon>
    </lineage>
</organism>
<feature type="chain" id="PRO_5015515502" description="DUF930 domain-containing protein" evidence="1">
    <location>
        <begin position="31"/>
        <end position="147"/>
    </location>
</feature>
<accession>A0A2S4RXQ3</accession>
<dbReference type="AlphaFoldDB" id="A0A2S4RXQ3"/>
<protein>
    <recommendedName>
        <fullName evidence="4">DUF930 domain-containing protein</fullName>
    </recommendedName>
</protein>
<proteinExistence type="predicted"/>
<dbReference type="RefSeq" id="WP_103778196.1">
    <property type="nucleotide sequence ID" value="NZ_PQLX01000004.1"/>
</dbReference>
<evidence type="ECO:0008006" key="4">
    <source>
        <dbReference type="Google" id="ProtNLM"/>
    </source>
</evidence>
<name>A0A2S4RXQ3_CITAM</name>
<keyword evidence="1" id="KW-0732">Signal</keyword>
<reference evidence="2 3" key="1">
    <citation type="submission" date="2018-01" db="EMBL/GenBank/DDBJ databases">
        <title>Complete genome sequences of 14 Citrobacter spp. isolated from plant in Canada.</title>
        <authorList>
            <person name="Bhandare S.G."/>
            <person name="Colavecchio A."/>
            <person name="Jeukens J."/>
            <person name="Emond-Rheault J.-G."/>
            <person name="Freschi L."/>
            <person name="Hamel J."/>
            <person name="Kukavica-Ibrulj I."/>
            <person name="Levesque R."/>
            <person name="Goodridge L."/>
        </authorList>
    </citation>
    <scope>NUCLEOTIDE SEQUENCE [LARGE SCALE GENOMIC DNA]</scope>
    <source>
        <strain evidence="2 3">S1285</strain>
    </source>
</reference>
<evidence type="ECO:0000313" key="3">
    <source>
        <dbReference type="Proteomes" id="UP000237003"/>
    </source>
</evidence>
<evidence type="ECO:0000313" key="2">
    <source>
        <dbReference type="EMBL" id="POU65262.1"/>
    </source>
</evidence>
<comment type="caution">
    <text evidence="2">The sequence shown here is derived from an EMBL/GenBank/DDBJ whole genome shotgun (WGS) entry which is preliminary data.</text>
</comment>